<dbReference type="Proteomes" id="UP000747110">
    <property type="component" value="Unassembled WGS sequence"/>
</dbReference>
<accession>A0A8J4CRB9</accession>
<protein>
    <submittedName>
        <fullName evidence="2">Uncharacterized protein</fullName>
    </submittedName>
</protein>
<keyword evidence="3" id="KW-1185">Reference proteome</keyword>
<sequence length="342" mass="36231">MSNYFVNSLLCSNRCLASALRSWNNPLAALQCAPIAAFSAQAADTGPSTSGRGAGTDSTASGARGLSGAKPKASFTPSHASSARQQQKPAQRAASAAALAASSSHLAPSRLFQYVQTILHRELLLKLGPRGWDQVPRLVSVEARVHAAETHLNNEEVDKWELLLYSLALETLTGRPTTFMAPANAKNSATRTSGVTVRLDAATDPDAAYSFLEKLIHVILPNQVGFGGVPPPTLVTPLPGDKAAAAKAAKAAVLDHRKAPLRPHATEFRVTNLLQYPDFEQNFWLFEQLRGMRVRLVVEGASAADCSLLLSGLSLPVLTGAAAEAALAELAAEARRRSRVVT</sequence>
<dbReference type="AlphaFoldDB" id="A0A8J4CRB9"/>
<name>A0A8J4CRB9_9CHLO</name>
<evidence type="ECO:0000313" key="3">
    <source>
        <dbReference type="Proteomes" id="UP000747110"/>
    </source>
</evidence>
<feature type="compositionally biased region" description="Low complexity" evidence="1">
    <location>
        <begin position="80"/>
        <end position="95"/>
    </location>
</feature>
<feature type="region of interest" description="Disordered" evidence="1">
    <location>
        <begin position="43"/>
        <end position="95"/>
    </location>
</feature>
<evidence type="ECO:0000313" key="2">
    <source>
        <dbReference type="EMBL" id="GIL86982.1"/>
    </source>
</evidence>
<dbReference type="SUPFAM" id="SSF55282">
    <property type="entry name" value="RL5-like"/>
    <property type="match status" value="1"/>
</dbReference>
<comment type="caution">
    <text evidence="2">The sequence shown here is derived from an EMBL/GenBank/DDBJ whole genome shotgun (WGS) entry which is preliminary data.</text>
</comment>
<reference evidence="2" key="1">
    <citation type="journal article" date="2021" name="Proc. Natl. Acad. Sci. U.S.A.">
        <title>Three genomes in the algal genus Volvox reveal the fate of a haploid sex-determining region after a transition to homothallism.</title>
        <authorList>
            <person name="Yamamoto K."/>
            <person name="Hamaji T."/>
            <person name="Kawai-Toyooka H."/>
            <person name="Matsuzaki R."/>
            <person name="Takahashi F."/>
            <person name="Nishimura Y."/>
            <person name="Kawachi M."/>
            <person name="Noguchi H."/>
            <person name="Minakuchi Y."/>
            <person name="Umen J.G."/>
            <person name="Toyoda A."/>
            <person name="Nozaki H."/>
        </authorList>
    </citation>
    <scope>NUCLEOTIDE SEQUENCE</scope>
    <source>
        <strain evidence="2">NIES-3786</strain>
    </source>
</reference>
<dbReference type="EMBL" id="BNCP01000037">
    <property type="protein sequence ID" value="GIL86982.1"/>
    <property type="molecule type" value="Genomic_DNA"/>
</dbReference>
<gene>
    <name evidence="2" type="ORF">Vretifemale_15167</name>
</gene>
<feature type="compositionally biased region" description="Polar residues" evidence="1">
    <location>
        <begin position="46"/>
        <end position="61"/>
    </location>
</feature>
<proteinExistence type="predicted"/>
<dbReference type="InterPro" id="IPR022803">
    <property type="entry name" value="Ribosomal_uL5_dom_sf"/>
</dbReference>
<dbReference type="OrthoDB" id="539541at2759"/>
<evidence type="ECO:0000256" key="1">
    <source>
        <dbReference type="SAM" id="MobiDB-lite"/>
    </source>
</evidence>
<dbReference type="Gene3D" id="3.30.1440.10">
    <property type="match status" value="1"/>
</dbReference>
<organism evidence="2 3">
    <name type="scientific">Volvox reticuliferus</name>
    <dbReference type="NCBI Taxonomy" id="1737510"/>
    <lineage>
        <taxon>Eukaryota</taxon>
        <taxon>Viridiplantae</taxon>
        <taxon>Chlorophyta</taxon>
        <taxon>core chlorophytes</taxon>
        <taxon>Chlorophyceae</taxon>
        <taxon>CS clade</taxon>
        <taxon>Chlamydomonadales</taxon>
        <taxon>Volvocaceae</taxon>
        <taxon>Volvox</taxon>
    </lineage>
</organism>